<dbReference type="Proteomes" id="UP000325081">
    <property type="component" value="Unassembled WGS sequence"/>
</dbReference>
<organism evidence="1 2">
    <name type="scientific">Striga asiatica</name>
    <name type="common">Asiatic witchweed</name>
    <name type="synonym">Buchnera asiatica</name>
    <dbReference type="NCBI Taxonomy" id="4170"/>
    <lineage>
        <taxon>Eukaryota</taxon>
        <taxon>Viridiplantae</taxon>
        <taxon>Streptophyta</taxon>
        <taxon>Embryophyta</taxon>
        <taxon>Tracheophyta</taxon>
        <taxon>Spermatophyta</taxon>
        <taxon>Magnoliopsida</taxon>
        <taxon>eudicotyledons</taxon>
        <taxon>Gunneridae</taxon>
        <taxon>Pentapetalae</taxon>
        <taxon>asterids</taxon>
        <taxon>lamiids</taxon>
        <taxon>Lamiales</taxon>
        <taxon>Orobanchaceae</taxon>
        <taxon>Buchnereae</taxon>
        <taxon>Striga</taxon>
    </lineage>
</organism>
<feature type="non-terminal residue" evidence="1">
    <location>
        <position position="214"/>
    </location>
</feature>
<gene>
    <name evidence="1" type="ORF">STAS_24178</name>
</gene>
<keyword evidence="2" id="KW-1185">Reference proteome</keyword>
<evidence type="ECO:0000313" key="1">
    <source>
        <dbReference type="EMBL" id="GER47106.1"/>
    </source>
</evidence>
<sequence>WCSVFLLYPIVIKSTSTRLFLGSHYIRGYDYFKSDANNGWNFAPNVDADDFAAYFLGKPNGQHGQVPTAFTDGYMVQMYHLVNEAVRERLTDLVLDFNSKYQDNYSVAEKLQRHAKFLVTVYFKYGHNLGFLFEAYLDLVCTVMHNVRKLSKSVVAEQTVTQFADQNPIIKLHLYREIVYVVDNLGNLLMEPTAIRIAGDILQGDEEFLIPRIF</sequence>
<evidence type="ECO:0000313" key="2">
    <source>
        <dbReference type="Proteomes" id="UP000325081"/>
    </source>
</evidence>
<reference evidence="2" key="1">
    <citation type="journal article" date="2019" name="Curr. Biol.">
        <title>Genome Sequence of Striga asiatica Provides Insight into the Evolution of Plant Parasitism.</title>
        <authorList>
            <person name="Yoshida S."/>
            <person name="Kim S."/>
            <person name="Wafula E.K."/>
            <person name="Tanskanen J."/>
            <person name="Kim Y.M."/>
            <person name="Honaas L."/>
            <person name="Yang Z."/>
            <person name="Spallek T."/>
            <person name="Conn C.E."/>
            <person name="Ichihashi Y."/>
            <person name="Cheong K."/>
            <person name="Cui S."/>
            <person name="Der J.P."/>
            <person name="Gundlach H."/>
            <person name="Jiao Y."/>
            <person name="Hori C."/>
            <person name="Ishida J.K."/>
            <person name="Kasahara H."/>
            <person name="Kiba T."/>
            <person name="Kim M.S."/>
            <person name="Koo N."/>
            <person name="Laohavisit A."/>
            <person name="Lee Y.H."/>
            <person name="Lumba S."/>
            <person name="McCourt P."/>
            <person name="Mortimer J.C."/>
            <person name="Mutuku J.M."/>
            <person name="Nomura T."/>
            <person name="Sasaki-Sekimoto Y."/>
            <person name="Seto Y."/>
            <person name="Wang Y."/>
            <person name="Wakatake T."/>
            <person name="Sakakibara H."/>
            <person name="Demura T."/>
            <person name="Yamaguchi S."/>
            <person name="Yoneyama K."/>
            <person name="Manabe R.I."/>
            <person name="Nelson D.C."/>
            <person name="Schulman A.H."/>
            <person name="Timko M.P."/>
            <person name="dePamphilis C.W."/>
            <person name="Choi D."/>
            <person name="Shirasu K."/>
        </authorList>
    </citation>
    <scope>NUCLEOTIDE SEQUENCE [LARGE SCALE GENOMIC DNA]</scope>
    <source>
        <strain evidence="2">cv. UVA1</strain>
    </source>
</reference>
<feature type="non-terminal residue" evidence="1">
    <location>
        <position position="1"/>
    </location>
</feature>
<dbReference type="AlphaFoldDB" id="A0A5A7QQ52"/>
<accession>A0A5A7QQ52</accession>
<comment type="caution">
    <text evidence="1">The sequence shown here is derived from an EMBL/GenBank/DDBJ whole genome shotgun (WGS) entry which is preliminary data.</text>
</comment>
<proteinExistence type="predicted"/>
<name>A0A5A7QQ52_STRAF</name>
<dbReference type="EMBL" id="BKCP01007737">
    <property type="protein sequence ID" value="GER47106.1"/>
    <property type="molecule type" value="Genomic_DNA"/>
</dbReference>
<protein>
    <submittedName>
        <fullName evidence="1">Fructose-1,6-bisphosphatase class 3</fullName>
    </submittedName>
</protein>